<dbReference type="KEGG" id="sio:DW64_03675"/>
<organism evidence="7 9">
    <name type="scientific">Streptococcus iniae</name>
    <name type="common">Streptococcus shiloi</name>
    <dbReference type="NCBI Taxonomy" id="1346"/>
    <lineage>
        <taxon>Bacteria</taxon>
        <taxon>Bacillati</taxon>
        <taxon>Bacillota</taxon>
        <taxon>Bacilli</taxon>
        <taxon>Lactobacillales</taxon>
        <taxon>Streptococcaceae</taxon>
        <taxon>Streptococcus</taxon>
    </lineage>
</organism>
<reference evidence="6 8" key="1">
    <citation type="journal article" date="2014" name="Genome Announc.">
        <title>Complete Genome Sequence of a Virulent Strain, Streptococcus iniae ISET0901, Isolated from Diseased Tilapia.</title>
        <authorList>
            <person name="Pridgeon J.W."/>
            <person name="Zhang D."/>
            <person name="Zhang L."/>
        </authorList>
    </citation>
    <scope>NUCLEOTIDE SEQUENCE [LARGE SCALE GENOMIC DNA]</scope>
    <source>
        <strain evidence="6 8">ISET0901</strain>
    </source>
</reference>
<dbReference type="GeneID" id="35766712"/>
<evidence type="ECO:0000313" key="6">
    <source>
        <dbReference type="EMBL" id="AHY15574.1"/>
    </source>
</evidence>
<dbReference type="GO" id="GO:0016491">
    <property type="term" value="F:oxidoreductase activity"/>
    <property type="evidence" value="ECO:0007669"/>
    <property type="project" value="UniProtKB-KW"/>
</dbReference>
<evidence type="ECO:0000313" key="8">
    <source>
        <dbReference type="Proteomes" id="UP000025245"/>
    </source>
</evidence>
<dbReference type="Proteomes" id="UP000025245">
    <property type="component" value="Chromosome"/>
</dbReference>
<dbReference type="EMBL" id="CP007586">
    <property type="protein sequence ID" value="AHY15574.1"/>
    <property type="molecule type" value="Genomic_DNA"/>
</dbReference>
<dbReference type="SUPFAM" id="SSF54373">
    <property type="entry name" value="FAD-linked reductases, C-terminal domain"/>
    <property type="match status" value="1"/>
</dbReference>
<dbReference type="SUPFAM" id="SSF51905">
    <property type="entry name" value="FAD/NAD(P)-binding domain"/>
    <property type="match status" value="1"/>
</dbReference>
<keyword evidence="8" id="KW-1185">Reference proteome</keyword>
<comment type="cofactor">
    <cofactor evidence="1">
        <name>FAD</name>
        <dbReference type="ChEBI" id="CHEBI:57692"/>
    </cofactor>
</comment>
<dbReference type="InterPro" id="IPR036188">
    <property type="entry name" value="FAD/NAD-bd_sf"/>
</dbReference>
<keyword evidence="4" id="KW-0560">Oxidoreductase</keyword>
<comment type="similarity">
    <text evidence="2">Belongs to the DadA oxidoreductase family.</text>
</comment>
<name>A0A3L8GJS8_STRIN</name>
<protein>
    <submittedName>
        <fullName evidence="7">FAD-binding oxidoreductase</fullName>
    </submittedName>
    <submittedName>
        <fullName evidence="6">FAD-dependent oxidoreductase</fullName>
    </submittedName>
</protein>
<dbReference type="PANTHER" id="PTHR13847:SF286">
    <property type="entry name" value="D-AMINO ACID DEHYDROGENASE"/>
    <property type="match status" value="1"/>
</dbReference>
<feature type="domain" description="FAD dependent oxidoreductase" evidence="5">
    <location>
        <begin position="2"/>
        <end position="341"/>
    </location>
</feature>
<dbReference type="Pfam" id="PF01266">
    <property type="entry name" value="DAO"/>
    <property type="match status" value="1"/>
</dbReference>
<dbReference type="Gene3D" id="3.30.9.10">
    <property type="entry name" value="D-Amino Acid Oxidase, subunit A, domain 2"/>
    <property type="match status" value="1"/>
</dbReference>
<dbReference type="OrthoDB" id="9805337at2"/>
<evidence type="ECO:0000256" key="4">
    <source>
        <dbReference type="ARBA" id="ARBA00023002"/>
    </source>
</evidence>
<dbReference type="PANTHER" id="PTHR13847">
    <property type="entry name" value="SARCOSINE DEHYDROGENASE-RELATED"/>
    <property type="match status" value="1"/>
</dbReference>
<accession>A0A3L8GJS8</accession>
<evidence type="ECO:0000256" key="3">
    <source>
        <dbReference type="ARBA" id="ARBA00022630"/>
    </source>
</evidence>
<evidence type="ECO:0000256" key="1">
    <source>
        <dbReference type="ARBA" id="ARBA00001974"/>
    </source>
</evidence>
<dbReference type="STRING" id="1346.BMF34_03800"/>
<keyword evidence="3" id="KW-0285">Flavoprotein</keyword>
<proteinExistence type="inferred from homology"/>
<dbReference type="SMR" id="A0A3L8GJS8"/>
<dbReference type="Gene3D" id="3.50.50.60">
    <property type="entry name" value="FAD/NAD(P)-binding domain"/>
    <property type="match status" value="1"/>
</dbReference>
<evidence type="ECO:0000259" key="5">
    <source>
        <dbReference type="Pfam" id="PF01266"/>
    </source>
</evidence>
<dbReference type="GO" id="GO:0005737">
    <property type="term" value="C:cytoplasm"/>
    <property type="evidence" value="ECO:0007669"/>
    <property type="project" value="TreeGrafter"/>
</dbReference>
<reference evidence="7 9" key="2">
    <citation type="submission" date="2018-06" db="EMBL/GenBank/DDBJ databases">
        <title>Mutators as drivers of adaptation in pathogenic bacteria and a risk factor for host jumps and vaccine escape.</title>
        <authorList>
            <person name="Barnes A.C."/>
            <person name="Silayeva O."/>
        </authorList>
    </citation>
    <scope>NUCLEOTIDE SEQUENCE [LARGE SCALE GENOMIC DNA]</scope>
    <source>
        <strain evidence="7 9">QMA0445</strain>
    </source>
</reference>
<dbReference type="KEGG" id="siz:SI82_03905"/>
<gene>
    <name evidence="7" type="ORF">DIY07_04105</name>
    <name evidence="6" type="ORF">DQ08_03680</name>
</gene>
<dbReference type="Proteomes" id="UP000269148">
    <property type="component" value="Unassembled WGS sequence"/>
</dbReference>
<dbReference type="RefSeq" id="WP_003099208.1">
    <property type="nucleotide sequence ID" value="NZ_CP010783.1"/>
</dbReference>
<dbReference type="InterPro" id="IPR006076">
    <property type="entry name" value="FAD-dep_OxRdtase"/>
</dbReference>
<evidence type="ECO:0000313" key="7">
    <source>
        <dbReference type="EMBL" id="RLU57375.1"/>
    </source>
</evidence>
<evidence type="ECO:0000313" key="9">
    <source>
        <dbReference type="Proteomes" id="UP000269148"/>
    </source>
</evidence>
<dbReference type="KEGG" id="siq:DQ08_03680"/>
<sequence>MKIAIIGGGIVGSTAAYYLRKYGQEKVTIFDYGKGQATKAAAGIICPWFSKRRNKAWYQLARLGADFYQELVSDVIADGYITDFYKQTGVYLVKKKEAALEELYEIAKKRHVDSPLIGDLDFLTIDQVKQTFPDLEGFQKVLYASGAARVDGAQLVKTLLEAAKFPLISEKVSLVISENGYEIAGQTFDKVILASGAWLGEILEPLAYHVDVRPQKGQLCDYYFDDLVTDDYPLLMPEGEIDIIPFANGKLSVGASHENDKGYDLTESSRVLDSLEGQARHYFPKMNQAKSKSYRVGTRAYTSDFLPFFGFVPGMSGVYAASGLGSSGLTTGPLIGKELVNLLLEKETSLKLSDYSLENYVYQAKK</sequence>
<dbReference type="AlphaFoldDB" id="A0A3L8GJS8"/>
<evidence type="ECO:0000256" key="2">
    <source>
        <dbReference type="ARBA" id="ARBA00009410"/>
    </source>
</evidence>
<dbReference type="EMBL" id="QLQD01000041">
    <property type="protein sequence ID" value="RLU57375.1"/>
    <property type="molecule type" value="Genomic_DNA"/>
</dbReference>